<comment type="caution">
    <text evidence="1">The sequence shown here is derived from an EMBL/GenBank/DDBJ whole genome shotgun (WGS) entry which is preliminary data.</text>
</comment>
<organism evidence="1 2">
    <name type="scientific">Pristionchus mayeri</name>
    <dbReference type="NCBI Taxonomy" id="1317129"/>
    <lineage>
        <taxon>Eukaryota</taxon>
        <taxon>Metazoa</taxon>
        <taxon>Ecdysozoa</taxon>
        <taxon>Nematoda</taxon>
        <taxon>Chromadorea</taxon>
        <taxon>Rhabditida</taxon>
        <taxon>Rhabditina</taxon>
        <taxon>Diplogasteromorpha</taxon>
        <taxon>Diplogasteroidea</taxon>
        <taxon>Neodiplogasteridae</taxon>
        <taxon>Pristionchus</taxon>
    </lineage>
</organism>
<dbReference type="AlphaFoldDB" id="A0AAN5CJ33"/>
<feature type="non-terminal residue" evidence="1">
    <location>
        <position position="138"/>
    </location>
</feature>
<keyword evidence="2" id="KW-1185">Reference proteome</keyword>
<dbReference type="Proteomes" id="UP001328107">
    <property type="component" value="Unassembled WGS sequence"/>
</dbReference>
<proteinExistence type="predicted"/>
<evidence type="ECO:0000313" key="1">
    <source>
        <dbReference type="EMBL" id="GMR45289.1"/>
    </source>
</evidence>
<evidence type="ECO:0000313" key="2">
    <source>
        <dbReference type="Proteomes" id="UP001328107"/>
    </source>
</evidence>
<gene>
    <name evidence="1" type="ORF">PMAYCL1PPCAC_15484</name>
</gene>
<name>A0AAN5CJ33_9BILA</name>
<protein>
    <submittedName>
        <fullName evidence="1">Uncharacterized protein</fullName>
    </submittedName>
</protein>
<accession>A0AAN5CJ33</accession>
<dbReference type="EMBL" id="BTRK01000004">
    <property type="protein sequence ID" value="GMR45289.1"/>
    <property type="molecule type" value="Genomic_DNA"/>
</dbReference>
<sequence length="138" mass="14844">MGKAGVFEVHLSLGVEPGKKLLVNEAELGGVPLHFGHLVPCLRRRVVELRLRLQISLEDREEGQPEGGVHLVDSVAVDRLPHVGLEHLQVGVGFSEHVNGEQDALTLLLESLALLDILGGELLSSLEVNTEIGVVGEE</sequence>
<reference evidence="2" key="1">
    <citation type="submission" date="2022-10" db="EMBL/GenBank/DDBJ databases">
        <title>Genome assembly of Pristionchus species.</title>
        <authorList>
            <person name="Yoshida K."/>
            <person name="Sommer R.J."/>
        </authorList>
    </citation>
    <scope>NUCLEOTIDE SEQUENCE [LARGE SCALE GENOMIC DNA]</scope>
    <source>
        <strain evidence="2">RS5460</strain>
    </source>
</reference>